<gene>
    <name evidence="5" type="ORF">N7U68_16860</name>
</gene>
<proteinExistence type="predicted"/>
<feature type="repeat" description="TPR" evidence="3">
    <location>
        <begin position="97"/>
        <end position="130"/>
    </location>
</feature>
<dbReference type="InterPro" id="IPR011990">
    <property type="entry name" value="TPR-like_helical_dom_sf"/>
</dbReference>
<dbReference type="InterPro" id="IPR050498">
    <property type="entry name" value="Ycf3"/>
</dbReference>
<keyword evidence="6" id="KW-1185">Reference proteome</keyword>
<evidence type="ECO:0000256" key="2">
    <source>
        <dbReference type="ARBA" id="ARBA00022803"/>
    </source>
</evidence>
<protein>
    <submittedName>
        <fullName evidence="5">Tetratricopeptide repeat protein</fullName>
    </submittedName>
</protein>
<dbReference type="Pfam" id="PF14559">
    <property type="entry name" value="TPR_19"/>
    <property type="match status" value="1"/>
</dbReference>
<dbReference type="EMBL" id="CP106738">
    <property type="protein sequence ID" value="UXX82737.1"/>
    <property type="molecule type" value="Genomic_DNA"/>
</dbReference>
<dbReference type="SUPFAM" id="SSF48452">
    <property type="entry name" value="TPR-like"/>
    <property type="match status" value="1"/>
</dbReference>
<evidence type="ECO:0000313" key="6">
    <source>
        <dbReference type="Proteomes" id="UP001064087"/>
    </source>
</evidence>
<dbReference type="InterPro" id="IPR019734">
    <property type="entry name" value="TPR_rpt"/>
</dbReference>
<name>A0ABY6D9B5_9RHOB</name>
<organism evidence="5 6">
    <name type="scientific">Roseovarius pelagicus</name>
    <dbReference type="NCBI Taxonomy" id="2980108"/>
    <lineage>
        <taxon>Bacteria</taxon>
        <taxon>Pseudomonadati</taxon>
        <taxon>Pseudomonadota</taxon>
        <taxon>Alphaproteobacteria</taxon>
        <taxon>Rhodobacterales</taxon>
        <taxon>Roseobacteraceae</taxon>
        <taxon>Roseovarius</taxon>
    </lineage>
</organism>
<evidence type="ECO:0000256" key="1">
    <source>
        <dbReference type="ARBA" id="ARBA00022737"/>
    </source>
</evidence>
<keyword evidence="4" id="KW-0732">Signal</keyword>
<feature type="chain" id="PRO_5046368718" evidence="4">
    <location>
        <begin position="16"/>
        <end position="180"/>
    </location>
</feature>
<keyword evidence="1" id="KW-0677">Repeat</keyword>
<evidence type="ECO:0000256" key="4">
    <source>
        <dbReference type="SAM" id="SignalP"/>
    </source>
</evidence>
<dbReference type="Proteomes" id="UP001064087">
    <property type="component" value="Chromosome"/>
</dbReference>
<keyword evidence="2 3" id="KW-0802">TPR repeat</keyword>
<accession>A0ABY6D9B5</accession>
<evidence type="ECO:0000313" key="5">
    <source>
        <dbReference type="EMBL" id="UXX82737.1"/>
    </source>
</evidence>
<dbReference type="PANTHER" id="PTHR44858">
    <property type="entry name" value="TETRATRICOPEPTIDE REPEAT PROTEIN 6"/>
    <property type="match status" value="1"/>
</dbReference>
<sequence>MRLLFCMVAALPAQADTCPAAPDHTEELRALVVAAQAAPDQQTGREISNAMWEYWTIAPDTYAQELLDTGMERRESYDYLGALKAFEALVDYCPDYAEGYNQRAFVHFLREEYEAALPDLEHAITLVPQHVAARTGLALTLMRLGRTGEATLALRAALEMNPWLGERSLLPVLEAMEQEL</sequence>
<dbReference type="PROSITE" id="PS50005">
    <property type="entry name" value="TPR"/>
    <property type="match status" value="1"/>
</dbReference>
<dbReference type="SMART" id="SM00028">
    <property type="entry name" value="TPR"/>
    <property type="match status" value="2"/>
</dbReference>
<dbReference type="PANTHER" id="PTHR44858:SF1">
    <property type="entry name" value="UDP-N-ACETYLGLUCOSAMINE--PEPTIDE N-ACETYLGLUCOSAMINYLTRANSFERASE SPINDLY-RELATED"/>
    <property type="match status" value="1"/>
</dbReference>
<evidence type="ECO:0000256" key="3">
    <source>
        <dbReference type="PROSITE-ProRule" id="PRU00339"/>
    </source>
</evidence>
<dbReference type="RefSeq" id="WP_263047555.1">
    <property type="nucleotide sequence ID" value="NZ_CP106738.1"/>
</dbReference>
<dbReference type="Gene3D" id="1.25.40.10">
    <property type="entry name" value="Tetratricopeptide repeat domain"/>
    <property type="match status" value="1"/>
</dbReference>
<feature type="signal peptide" evidence="4">
    <location>
        <begin position="1"/>
        <end position="15"/>
    </location>
</feature>
<reference evidence="5" key="1">
    <citation type="submission" date="2022-10" db="EMBL/GenBank/DDBJ databases">
        <title>Roseovarius pelagicus sp. nov., isolated from Arctic seawater.</title>
        <authorList>
            <person name="Hong Y.W."/>
            <person name="Hwang C.Y."/>
        </authorList>
    </citation>
    <scope>NUCLEOTIDE SEQUENCE</scope>
    <source>
        <strain evidence="5">HL-MP18</strain>
    </source>
</reference>